<dbReference type="GO" id="GO:0022625">
    <property type="term" value="C:cytosolic large ribosomal subunit"/>
    <property type="evidence" value="ECO:0007669"/>
    <property type="project" value="UniProtKB-UniRule"/>
</dbReference>
<evidence type="ECO:0000256" key="5">
    <source>
        <dbReference type="RuleBase" id="RU003877"/>
    </source>
</evidence>
<dbReference type="CDD" id="cd00392">
    <property type="entry name" value="Ribosomal_L13"/>
    <property type="match status" value="1"/>
</dbReference>
<evidence type="ECO:0000256" key="4">
    <source>
        <dbReference type="HAMAP-Rule" id="MF_01366"/>
    </source>
</evidence>
<dbReference type="Pfam" id="PF00572">
    <property type="entry name" value="Ribosomal_L13"/>
    <property type="match status" value="1"/>
</dbReference>
<dbReference type="EMBL" id="JACASW010000016">
    <property type="protein sequence ID" value="NWK06762.1"/>
    <property type="molecule type" value="Genomic_DNA"/>
</dbReference>
<dbReference type="InterPro" id="IPR036899">
    <property type="entry name" value="Ribosomal_uL13_sf"/>
</dbReference>
<dbReference type="NCBIfam" id="NF005004">
    <property type="entry name" value="PRK06394.1"/>
    <property type="match status" value="1"/>
</dbReference>
<comment type="similarity">
    <text evidence="1 4 5">Belongs to the universal ribosomal protein uL13 family.</text>
</comment>
<gene>
    <name evidence="4" type="primary">rpl13</name>
    <name evidence="6" type="ORF">HX827_05480</name>
</gene>
<dbReference type="NCBIfam" id="TIGR01077">
    <property type="entry name" value="L13_A_E"/>
    <property type="match status" value="1"/>
</dbReference>
<name>A0A7K4NUM6_9ARCH</name>
<evidence type="ECO:0000313" key="6">
    <source>
        <dbReference type="EMBL" id="NWK06762.1"/>
    </source>
</evidence>
<evidence type="ECO:0000256" key="3">
    <source>
        <dbReference type="ARBA" id="ARBA00023274"/>
    </source>
</evidence>
<dbReference type="PIRSF" id="PIRSF002181">
    <property type="entry name" value="Ribosomal_L13"/>
    <property type="match status" value="1"/>
</dbReference>
<dbReference type="PROSITE" id="PS00783">
    <property type="entry name" value="RIBOSOMAL_L13"/>
    <property type="match status" value="1"/>
</dbReference>
<keyword evidence="3 4" id="KW-0687">Ribonucleoprotein</keyword>
<accession>A0A7K4NUM6</accession>
<evidence type="ECO:0000313" key="7">
    <source>
        <dbReference type="Proteomes" id="UP000534207"/>
    </source>
</evidence>
<comment type="function">
    <text evidence="4">This protein is one of the early assembly proteins of the 50S ribosomal subunit, although it is not seen to bind rRNA by itself. It is important during the early stages of 50S assembly.</text>
</comment>
<organism evidence="6 7">
    <name type="scientific">Marine Group I thaumarchaeote</name>
    <dbReference type="NCBI Taxonomy" id="2511932"/>
    <lineage>
        <taxon>Archaea</taxon>
        <taxon>Nitrososphaerota</taxon>
        <taxon>Marine Group I</taxon>
    </lineage>
</organism>
<dbReference type="Gene3D" id="3.90.1180.10">
    <property type="entry name" value="Ribosomal protein L13"/>
    <property type="match status" value="1"/>
</dbReference>
<dbReference type="InterPro" id="IPR023563">
    <property type="entry name" value="Ribosomal_uL13_CS"/>
</dbReference>
<dbReference type="GO" id="GO:0003735">
    <property type="term" value="F:structural constituent of ribosome"/>
    <property type="evidence" value="ECO:0007669"/>
    <property type="project" value="UniProtKB-UniRule"/>
</dbReference>
<comment type="caution">
    <text evidence="6">The sequence shown here is derived from an EMBL/GenBank/DDBJ whole genome shotgun (WGS) entry which is preliminary data.</text>
</comment>
<evidence type="ECO:0000256" key="1">
    <source>
        <dbReference type="ARBA" id="ARBA00006227"/>
    </source>
</evidence>
<keyword evidence="2 4" id="KW-0689">Ribosomal protein</keyword>
<dbReference type="Proteomes" id="UP000534207">
    <property type="component" value="Unassembled WGS sequence"/>
</dbReference>
<sequence>MIDATDHIAGRLSSNVAKLLLQGNRVAVINSEKIMMSGRRRGIIDEYKQFLKISSILHPKHGPFHPRRPDTIISRMIRGMLPRDKPSGKEALSRLRVYIGIPRDVKSLERIQIEKAKIRKSSALYTTMEDLSRNVGWN</sequence>
<dbReference type="InterPro" id="IPR005822">
    <property type="entry name" value="Ribosomal_uL13"/>
</dbReference>
<dbReference type="GO" id="GO:0017148">
    <property type="term" value="P:negative regulation of translation"/>
    <property type="evidence" value="ECO:0007669"/>
    <property type="project" value="TreeGrafter"/>
</dbReference>
<dbReference type="AlphaFoldDB" id="A0A7K4NUM6"/>
<reference evidence="6 7" key="1">
    <citation type="journal article" date="2019" name="Environ. Microbiol.">
        <title>Genomics insights into ecotype formation of ammonia-oxidizing archaea in the deep ocean.</title>
        <authorList>
            <person name="Wang Y."/>
            <person name="Huang J.M."/>
            <person name="Cui G.J."/>
            <person name="Nunoura T."/>
            <person name="Takaki Y."/>
            <person name="Li W.L."/>
            <person name="Li J."/>
            <person name="Gao Z.M."/>
            <person name="Takai K."/>
            <person name="Zhang A.Q."/>
            <person name="Stepanauskas R."/>
        </authorList>
    </citation>
    <scope>NUCLEOTIDE SEQUENCE [LARGE SCALE GENOMIC DNA]</scope>
    <source>
        <strain evidence="6 7">G13</strain>
    </source>
</reference>
<dbReference type="GO" id="GO:0003729">
    <property type="term" value="F:mRNA binding"/>
    <property type="evidence" value="ECO:0007669"/>
    <property type="project" value="TreeGrafter"/>
</dbReference>
<dbReference type="InterPro" id="IPR005823">
    <property type="entry name" value="Ribosomal_uL13_bac-type"/>
</dbReference>
<evidence type="ECO:0000256" key="2">
    <source>
        <dbReference type="ARBA" id="ARBA00022980"/>
    </source>
</evidence>
<protein>
    <recommendedName>
        <fullName evidence="4">Large ribosomal subunit protein uL13</fullName>
    </recommendedName>
</protein>
<dbReference type="InterPro" id="IPR005755">
    <property type="entry name" value="Ribosomal_uL13_euk/arc"/>
</dbReference>
<dbReference type="PANTHER" id="PTHR11545:SF3">
    <property type="entry name" value="LARGE RIBOSOMAL SUBUNIT PROTEIN UL13"/>
    <property type="match status" value="1"/>
</dbReference>
<dbReference type="SUPFAM" id="SSF52161">
    <property type="entry name" value="Ribosomal protein L13"/>
    <property type="match status" value="1"/>
</dbReference>
<dbReference type="HAMAP" id="MF_01366">
    <property type="entry name" value="Ribosomal_uL13"/>
    <property type="match status" value="1"/>
</dbReference>
<proteinExistence type="inferred from homology"/>
<dbReference type="PANTHER" id="PTHR11545">
    <property type="entry name" value="RIBOSOMAL PROTEIN L13"/>
    <property type="match status" value="1"/>
</dbReference>
<comment type="subunit">
    <text evidence="4">Part of the 50S ribosomal subunit.</text>
</comment>
<dbReference type="GO" id="GO:0006412">
    <property type="term" value="P:translation"/>
    <property type="evidence" value="ECO:0007669"/>
    <property type="project" value="UniProtKB-UniRule"/>
</dbReference>